<evidence type="ECO:0000313" key="4">
    <source>
        <dbReference type="Proteomes" id="UP000319143"/>
    </source>
</evidence>
<evidence type="ECO:0000313" key="3">
    <source>
        <dbReference type="EMBL" id="TWU32652.1"/>
    </source>
</evidence>
<dbReference type="RefSeq" id="WP_146530386.1">
    <property type="nucleotide sequence ID" value="NZ_SJPV01000012.1"/>
</dbReference>
<accession>A0A5C6D6W0</accession>
<evidence type="ECO:0000256" key="1">
    <source>
        <dbReference type="ARBA" id="ARBA00022801"/>
    </source>
</evidence>
<evidence type="ECO:0000256" key="2">
    <source>
        <dbReference type="SAM" id="MobiDB-lite"/>
    </source>
</evidence>
<sequence length="773" mass="88652">MPCLLRGLVLLLVVSLPRILSASVEYDGEIPQLKFAAQEIEQALVETQRKDLMVTLTVKSDSTSPEAFEIRVAEPNRIEVIGSDTTGTMYGGIEVAEFLKLGLPIASVDRKPFVAKRGIKFNIPLDARSPSYDDSGDAAQENIANMWDFEGFWKPYIDSLARYRYNTLSLWTSHPYPHMVKLPEYPDCAEEDVYKAKDGVLDHESKGRYFTKIFMMKDHQWHDGCLDTNGDGKASPEDGTIELVRKMTIDEKIAHWRKVFKHAGDRGIQVTLFHWNVHMHGAKGKYGIEADQTNPNTIKYLRTAVKELVLNYPSITAIGVAAGECDDETLKGDDSTEAYIYKTYGLGVMDAIKEQPDRKIRFIWRNHSTEMKDVEEQFTSKYQGGPVDVSVKYVVGRIHSSRRPQEWEKRALKAGWLGQGYQIWLNIRNDDLFMHRWGNPDYVREFIRNMPLEHSPGFMMGSDGYVWGKVFYSTVPQLQDQLELDKHWYNFRMWGEMAYNNELGDDYWAATLKHRFGLDSQRAKLLHDTWQTISEVVPQLNRAVYEGTDFALAPEGCIAGDNTSTGFLTIPSYYYGEGQRVLKRLPQKLRNPPPAGEKPCISIPDWGKAYMNGKQNDFGDDLLTPIQVADNLDRWADEVDKTLPKLVSEAGENVELRDLLWDIESMALLGRYYADKQRCAAKYWVFRESNFDNQYKQLHEESIAHIKEAESHWEAYAAVLDKHYQPQLLARTHYLDWNSTLNNGKGSQRDGRPAGVRKETQDVISKKYVKKKQ</sequence>
<reference evidence="3 4" key="1">
    <citation type="submission" date="2019-02" db="EMBL/GenBank/DDBJ databases">
        <title>Deep-cultivation of Planctomycetes and their phenomic and genomic characterization uncovers novel biology.</title>
        <authorList>
            <person name="Wiegand S."/>
            <person name="Jogler M."/>
            <person name="Boedeker C."/>
            <person name="Pinto D."/>
            <person name="Vollmers J."/>
            <person name="Rivas-Marin E."/>
            <person name="Kohn T."/>
            <person name="Peeters S.H."/>
            <person name="Heuer A."/>
            <person name="Rast P."/>
            <person name="Oberbeckmann S."/>
            <person name="Bunk B."/>
            <person name="Jeske O."/>
            <person name="Meyerdierks A."/>
            <person name="Storesund J.E."/>
            <person name="Kallscheuer N."/>
            <person name="Luecker S."/>
            <person name="Lage O.M."/>
            <person name="Pohl T."/>
            <person name="Merkel B.J."/>
            <person name="Hornburger P."/>
            <person name="Mueller R.-W."/>
            <person name="Bruemmer F."/>
            <person name="Labrenz M."/>
            <person name="Spormann A.M."/>
            <person name="Op Den Camp H."/>
            <person name="Overmann J."/>
            <person name="Amann R."/>
            <person name="Jetten M.S.M."/>
            <person name="Mascher T."/>
            <person name="Medema M.H."/>
            <person name="Devos D.P."/>
            <person name="Kaster A.-K."/>
            <person name="Ovreas L."/>
            <person name="Rohde M."/>
            <person name="Galperin M.Y."/>
            <person name="Jogler C."/>
        </authorList>
    </citation>
    <scope>NUCLEOTIDE SEQUENCE [LARGE SCALE GENOMIC DNA]</scope>
    <source>
        <strain evidence="3 4">Poly41</strain>
    </source>
</reference>
<comment type="caution">
    <text evidence="3">The sequence shown here is derived from an EMBL/GenBank/DDBJ whole genome shotgun (WGS) entry which is preliminary data.</text>
</comment>
<dbReference type="Proteomes" id="UP000319143">
    <property type="component" value="Unassembled WGS sequence"/>
</dbReference>
<protein>
    <recommendedName>
        <fullName evidence="5">Alpha glucuronidase N-terminal domain-containing protein</fullName>
    </recommendedName>
</protein>
<organism evidence="3 4">
    <name type="scientific">Novipirellula artificiosorum</name>
    <dbReference type="NCBI Taxonomy" id="2528016"/>
    <lineage>
        <taxon>Bacteria</taxon>
        <taxon>Pseudomonadati</taxon>
        <taxon>Planctomycetota</taxon>
        <taxon>Planctomycetia</taxon>
        <taxon>Pirellulales</taxon>
        <taxon>Pirellulaceae</taxon>
        <taxon>Novipirellula</taxon>
    </lineage>
</organism>
<gene>
    <name evidence="3" type="ORF">Poly41_56300</name>
</gene>
<keyword evidence="4" id="KW-1185">Reference proteome</keyword>
<proteinExistence type="predicted"/>
<dbReference type="GO" id="GO:0016787">
    <property type="term" value="F:hydrolase activity"/>
    <property type="evidence" value="ECO:0007669"/>
    <property type="project" value="UniProtKB-KW"/>
</dbReference>
<feature type="region of interest" description="Disordered" evidence="2">
    <location>
        <begin position="741"/>
        <end position="773"/>
    </location>
</feature>
<dbReference type="InterPro" id="IPR029018">
    <property type="entry name" value="Hex-like_dom2"/>
</dbReference>
<dbReference type="OrthoDB" id="99887at2"/>
<dbReference type="AlphaFoldDB" id="A0A5C6D6W0"/>
<dbReference type="EMBL" id="SJPV01000012">
    <property type="protein sequence ID" value="TWU32652.1"/>
    <property type="molecule type" value="Genomic_DNA"/>
</dbReference>
<dbReference type="GO" id="GO:0005975">
    <property type="term" value="P:carbohydrate metabolic process"/>
    <property type="evidence" value="ECO:0007669"/>
    <property type="project" value="UniProtKB-ARBA"/>
</dbReference>
<name>A0A5C6D6W0_9BACT</name>
<feature type="compositionally biased region" description="Basic and acidic residues" evidence="2">
    <location>
        <begin position="747"/>
        <end position="765"/>
    </location>
</feature>
<dbReference type="SUPFAM" id="SSF55545">
    <property type="entry name" value="beta-N-acetylhexosaminidase-like domain"/>
    <property type="match status" value="1"/>
</dbReference>
<keyword evidence="1" id="KW-0378">Hydrolase</keyword>
<evidence type="ECO:0008006" key="5">
    <source>
        <dbReference type="Google" id="ProtNLM"/>
    </source>
</evidence>